<proteinExistence type="predicted"/>
<dbReference type="eggNOG" id="ENOG502Z9P9">
    <property type="taxonomic scope" value="Bacteria"/>
</dbReference>
<dbReference type="Pfam" id="PF18928">
    <property type="entry name" value="DUF5677"/>
    <property type="match status" value="1"/>
</dbReference>
<dbReference type="STRING" id="1196031.A361_05520"/>
<gene>
    <name evidence="1" type="ORF">A361_05520</name>
</gene>
<dbReference type="Proteomes" id="UP000077856">
    <property type="component" value="Chromosome"/>
</dbReference>
<accession>A0A160M8H8</accession>
<evidence type="ECO:0000313" key="2">
    <source>
        <dbReference type="Proteomes" id="UP000077856"/>
    </source>
</evidence>
<reference evidence="1 2" key="1">
    <citation type="submission" date="2016-04" db="EMBL/GenBank/DDBJ databases">
        <title>Complete genome sequence of Bacillus oceanisediminis strain 2691.</title>
        <authorList>
            <person name="Jeong H."/>
            <person name="Kim H.J."/>
            <person name="Lee D.-W."/>
        </authorList>
    </citation>
    <scope>NUCLEOTIDE SEQUENCE [LARGE SCALE GENOMIC DNA]</scope>
    <source>
        <strain evidence="1 2">2691</strain>
    </source>
</reference>
<dbReference type="EMBL" id="CP015506">
    <property type="protein sequence ID" value="AND38603.1"/>
    <property type="molecule type" value="Genomic_DNA"/>
</dbReference>
<protein>
    <submittedName>
        <fullName evidence="1">Uncharacterized protein</fullName>
    </submittedName>
</protein>
<dbReference type="InterPro" id="IPR043733">
    <property type="entry name" value="DUF5677"/>
</dbReference>
<dbReference type="KEGG" id="bon:A361_05520"/>
<evidence type="ECO:0000313" key="1">
    <source>
        <dbReference type="EMBL" id="AND38603.1"/>
    </source>
</evidence>
<sequence length="484" mass="57917">MEYKGHKLKKGKFITPFNEILTQIGKEEQWYLGRLPEYIWMALIYKSNSRKKSFQLIESILYELNKYLPPGDNHPKISNILKLSEEKQKKFYEYLLTKVDKNILSPLTIIVSYSVSRTFAKYFSSNKDTLEEKTSKLEETLKEFSSQHSNQTTDLRYLIFFYMHLKNRIIMPAQHLELIEQYPLLEHDNPLMAMIRPTIRTLEMVSPSFEKNIDITYLELFWERMSELSECELFQIKFDVEDLTDKKESLEKTYKELKYFTDLFHTTSPLNNKMLVLLGIATFSYKRFLELVEFNLYNTITGRSITRSLIENYIMMKYLLLREEDKENIWEEYQYYGLGQFKLITERYEDSGNIYPNSHVDYKYIGLLVEEYKSKNFIDMDLNYFGSHNIKKKAEMVNESDLYKHLYDYDSIYEHGLWGAIRESSLLKCDTASHQFHCVPDIENQQNLKSVWHDSKMLMQKTLELLKELYGYPYHLEEIQNGKN</sequence>
<organism evidence="1 2">
    <name type="scientific">Cytobacillus oceanisediminis 2691</name>
    <dbReference type="NCBI Taxonomy" id="1196031"/>
    <lineage>
        <taxon>Bacteria</taxon>
        <taxon>Bacillati</taxon>
        <taxon>Bacillota</taxon>
        <taxon>Bacilli</taxon>
        <taxon>Bacillales</taxon>
        <taxon>Bacillaceae</taxon>
        <taxon>Cytobacillus</taxon>
    </lineage>
</organism>
<name>A0A160M8H8_9BACI</name>
<dbReference type="RefSeq" id="WP_019382433.1">
    <property type="nucleotide sequence ID" value="NZ_CP015506.1"/>
</dbReference>
<dbReference type="AlphaFoldDB" id="A0A160M8H8"/>